<evidence type="ECO:0000256" key="2">
    <source>
        <dbReference type="ARBA" id="ARBA00023125"/>
    </source>
</evidence>
<proteinExistence type="predicted"/>
<dbReference type="Pfam" id="PF01022">
    <property type="entry name" value="HTH_5"/>
    <property type="match status" value="1"/>
</dbReference>
<evidence type="ECO:0000313" key="6">
    <source>
        <dbReference type="Proteomes" id="UP000825933"/>
    </source>
</evidence>
<dbReference type="AlphaFoldDB" id="A0A8T5V2A9"/>
<dbReference type="PANTHER" id="PTHR43132:SF6">
    <property type="entry name" value="HTH-TYPE TRANSCRIPTIONAL REPRESSOR CZRA"/>
    <property type="match status" value="1"/>
</dbReference>
<dbReference type="GO" id="GO:0003700">
    <property type="term" value="F:DNA-binding transcription factor activity"/>
    <property type="evidence" value="ECO:0007669"/>
    <property type="project" value="InterPro"/>
</dbReference>
<name>A0A8T5V2A9_9EURY</name>
<dbReference type="InterPro" id="IPR011991">
    <property type="entry name" value="ArsR-like_HTH"/>
</dbReference>
<dbReference type="PRINTS" id="PR00778">
    <property type="entry name" value="HTHARSR"/>
</dbReference>
<dbReference type="SUPFAM" id="SSF46785">
    <property type="entry name" value="Winged helix' DNA-binding domain"/>
    <property type="match status" value="1"/>
</dbReference>
<gene>
    <name evidence="5" type="ORF">K8N75_07155</name>
</gene>
<dbReference type="InterPro" id="IPR001845">
    <property type="entry name" value="HTH_ArsR_DNA-bd_dom"/>
</dbReference>
<dbReference type="InterPro" id="IPR036390">
    <property type="entry name" value="WH_DNA-bd_sf"/>
</dbReference>
<comment type="caution">
    <text evidence="5">The sequence shown here is derived from an EMBL/GenBank/DDBJ whole genome shotgun (WGS) entry which is preliminary data.</text>
</comment>
<organism evidence="5 6">
    <name type="scientific">Methanobacterium spitsbergense</name>
    <dbReference type="NCBI Taxonomy" id="2874285"/>
    <lineage>
        <taxon>Archaea</taxon>
        <taxon>Methanobacteriati</taxon>
        <taxon>Methanobacteriota</taxon>
        <taxon>Methanomada group</taxon>
        <taxon>Methanobacteria</taxon>
        <taxon>Methanobacteriales</taxon>
        <taxon>Methanobacteriaceae</taxon>
        <taxon>Methanobacterium</taxon>
    </lineage>
</organism>
<dbReference type="Proteomes" id="UP000825933">
    <property type="component" value="Unassembled WGS sequence"/>
</dbReference>
<dbReference type="InterPro" id="IPR036388">
    <property type="entry name" value="WH-like_DNA-bd_sf"/>
</dbReference>
<dbReference type="EMBL" id="JAIOUQ010000007">
    <property type="protein sequence ID" value="MBZ2165815.1"/>
    <property type="molecule type" value="Genomic_DNA"/>
</dbReference>
<dbReference type="RefSeq" id="WP_223791398.1">
    <property type="nucleotide sequence ID" value="NZ_JAIOUQ010000007.1"/>
</dbReference>
<reference evidence="6" key="1">
    <citation type="journal article" date="2022" name="Microbiol. Resour. Announc.">
        <title>Draft Genome Sequence of a Methanogenic Archaeon from West Spitsbergen Permafrost.</title>
        <authorList>
            <person name="Trubitsyn V."/>
            <person name="Rivkina E."/>
            <person name="Shcherbakova V."/>
        </authorList>
    </citation>
    <scope>NUCLEOTIDE SEQUENCE [LARGE SCALE GENOMIC DNA]</scope>
    <source>
        <strain evidence="6">VT</strain>
    </source>
</reference>
<dbReference type="PANTHER" id="PTHR43132">
    <property type="entry name" value="ARSENICAL RESISTANCE OPERON REPRESSOR ARSR-RELATED"/>
    <property type="match status" value="1"/>
</dbReference>
<dbReference type="GO" id="GO:0003677">
    <property type="term" value="F:DNA binding"/>
    <property type="evidence" value="ECO:0007669"/>
    <property type="project" value="UniProtKB-KW"/>
</dbReference>
<evidence type="ECO:0000256" key="3">
    <source>
        <dbReference type="ARBA" id="ARBA00023163"/>
    </source>
</evidence>
<evidence type="ECO:0000313" key="5">
    <source>
        <dbReference type="EMBL" id="MBZ2165815.1"/>
    </source>
</evidence>
<keyword evidence="6" id="KW-1185">Reference proteome</keyword>
<evidence type="ECO:0000256" key="1">
    <source>
        <dbReference type="ARBA" id="ARBA00023015"/>
    </source>
</evidence>
<evidence type="ECO:0000259" key="4">
    <source>
        <dbReference type="PROSITE" id="PS50987"/>
    </source>
</evidence>
<dbReference type="PROSITE" id="PS50987">
    <property type="entry name" value="HTH_ARSR_2"/>
    <property type="match status" value="1"/>
</dbReference>
<keyword evidence="2" id="KW-0238">DNA-binding</keyword>
<dbReference type="Gene3D" id="1.10.10.10">
    <property type="entry name" value="Winged helix-like DNA-binding domain superfamily/Winged helix DNA-binding domain"/>
    <property type="match status" value="1"/>
</dbReference>
<keyword evidence="1" id="KW-0805">Transcription regulation</keyword>
<dbReference type="CDD" id="cd00090">
    <property type="entry name" value="HTH_ARSR"/>
    <property type="match status" value="1"/>
</dbReference>
<keyword evidence="3" id="KW-0804">Transcription</keyword>
<feature type="domain" description="HTH arsR-type" evidence="4">
    <location>
        <begin position="33"/>
        <end position="125"/>
    </location>
</feature>
<dbReference type="InterPro" id="IPR051011">
    <property type="entry name" value="Metal_resp_trans_reg"/>
</dbReference>
<dbReference type="NCBIfam" id="NF033788">
    <property type="entry name" value="HTH_metalloreg"/>
    <property type="match status" value="1"/>
</dbReference>
<protein>
    <submittedName>
        <fullName evidence="5">Metalloregulator ArsR/SmtB family transcription factor</fullName>
    </submittedName>
</protein>
<sequence>MVICTFNHMKNNDLCEIQSSNNEVVKEVKSNMLDDSILLNVSENFKIFGDLTRIRILHALYQKELCVCDISAVLGANQSTISHQLRILRGKNLVKFRKEGKMAYYSLADEHVIRIIEMGVEHATE</sequence>
<dbReference type="SMART" id="SM00418">
    <property type="entry name" value="HTH_ARSR"/>
    <property type="match status" value="1"/>
</dbReference>
<accession>A0A8T5V2A9</accession>